<dbReference type="Proteomes" id="UP000664073">
    <property type="component" value="Unassembled WGS sequence"/>
</dbReference>
<dbReference type="PANTHER" id="PTHR11102">
    <property type="entry name" value="SEL-1-LIKE PROTEIN"/>
    <property type="match status" value="1"/>
</dbReference>
<organism evidence="2 3">
    <name type="scientific">Acetobacter garciniae</name>
    <dbReference type="NCBI Taxonomy" id="2817435"/>
    <lineage>
        <taxon>Bacteria</taxon>
        <taxon>Pseudomonadati</taxon>
        <taxon>Pseudomonadota</taxon>
        <taxon>Alphaproteobacteria</taxon>
        <taxon>Acetobacterales</taxon>
        <taxon>Acetobacteraceae</taxon>
        <taxon>Acetobacter</taxon>
    </lineage>
</organism>
<dbReference type="SMART" id="SM00671">
    <property type="entry name" value="SEL1"/>
    <property type="match status" value="4"/>
</dbReference>
<feature type="compositionally biased region" description="Basic residues" evidence="1">
    <location>
        <begin position="9"/>
        <end position="20"/>
    </location>
</feature>
<sequence>MSRTLFGKLLRRGPRPRPRTVRPALPDDIQAIRQRALLGHHLEQVLWGKVLLNSQFMPPDPKAALVWFRMAADAGYGPAHNMLGRCSHFGWGCPRSLEDAGQHYARAAQLGDNWGRYNLAILTMRGLGRPQDLPTAFALFRTGAEAGHAKSMNIMARFYEEGWVVNQDRAMARQWYHRSAQEGDYRGQHNYATLLAEAGDVQQALHWWEQALPDATPDVLLAVERILPQLGKAVPADFATKVATRLEQALRERETARQNDDSCEP</sequence>
<evidence type="ECO:0000256" key="1">
    <source>
        <dbReference type="SAM" id="MobiDB-lite"/>
    </source>
</evidence>
<dbReference type="InterPro" id="IPR011990">
    <property type="entry name" value="TPR-like_helical_dom_sf"/>
</dbReference>
<comment type="caution">
    <text evidence="2">The sequence shown here is derived from an EMBL/GenBank/DDBJ whole genome shotgun (WGS) entry which is preliminary data.</text>
</comment>
<dbReference type="AlphaFoldDB" id="A0A939HH46"/>
<reference evidence="2" key="1">
    <citation type="submission" date="2021-03" db="EMBL/GenBank/DDBJ databases">
        <title>The complete genome sequence of Acetobacter sp. TBRC 12339.</title>
        <authorList>
            <person name="Charoenyingcharoen P."/>
            <person name="Yukphan P."/>
        </authorList>
    </citation>
    <scope>NUCLEOTIDE SEQUENCE</scope>
    <source>
        <strain evidence="2">TBRC 12339</strain>
    </source>
</reference>
<accession>A0A939HH46</accession>
<keyword evidence="3" id="KW-1185">Reference proteome</keyword>
<evidence type="ECO:0000313" key="2">
    <source>
        <dbReference type="EMBL" id="MBO1324290.1"/>
    </source>
</evidence>
<dbReference type="RefSeq" id="WP_207844922.1">
    <property type="nucleotide sequence ID" value="NZ_JAFVMH010000001.1"/>
</dbReference>
<dbReference type="PANTHER" id="PTHR11102:SF160">
    <property type="entry name" value="ERAD-ASSOCIATED E3 UBIQUITIN-PROTEIN LIGASE COMPONENT HRD3"/>
    <property type="match status" value="1"/>
</dbReference>
<name>A0A939HH46_9PROT</name>
<proteinExistence type="predicted"/>
<dbReference type="InterPro" id="IPR006597">
    <property type="entry name" value="Sel1-like"/>
</dbReference>
<dbReference type="SUPFAM" id="SSF81901">
    <property type="entry name" value="HCP-like"/>
    <property type="match status" value="1"/>
</dbReference>
<dbReference type="EMBL" id="JAFVMH010000001">
    <property type="protein sequence ID" value="MBO1324290.1"/>
    <property type="molecule type" value="Genomic_DNA"/>
</dbReference>
<feature type="region of interest" description="Disordered" evidence="1">
    <location>
        <begin position="1"/>
        <end position="23"/>
    </location>
</feature>
<gene>
    <name evidence="2" type="ORF">J2D77_03830</name>
</gene>
<dbReference type="Pfam" id="PF08238">
    <property type="entry name" value="Sel1"/>
    <property type="match status" value="5"/>
</dbReference>
<dbReference type="Gene3D" id="1.25.40.10">
    <property type="entry name" value="Tetratricopeptide repeat domain"/>
    <property type="match status" value="1"/>
</dbReference>
<dbReference type="InterPro" id="IPR050767">
    <property type="entry name" value="Sel1_AlgK"/>
</dbReference>
<evidence type="ECO:0000313" key="3">
    <source>
        <dbReference type="Proteomes" id="UP000664073"/>
    </source>
</evidence>
<protein>
    <submittedName>
        <fullName evidence="2">Sel1 repeat family protein</fullName>
    </submittedName>
</protein>